<sequence>MESETPQTFRGERAGERRIYYTLRTLEEMDRDEQLLERRDETTQPVDEYFQSLSEEALAVLEAYFVSDIPVNDFIALHRPRPEAAQWCPDRQISLMERRAVEKAEKAVKTYRWRTAREDRIPTSRVVARILLERDATPALMEQKRSVNKEDRCLSYAAFVEAVSQAMGLSTFAITEIFNLLCRGTPNKNHYLYDEIVSSFSNEQSPLRTTFPLDAACSIYAHCNIYWLDLLNFISARSSTAAVQRHGVRLEPVPTPSAFCHRLIIDTCTYVEGLDIYLTCSRDNLVQLWLPPHLNADLGQIRHLTRILTDDHFYGNEFGLNRGFFERLIKETHHQPLSLKPTETSRIRQAVDTILNLIKYLDKLSLYDLHAKDIGWLINMSNIDNSVASYLAAHGQPLPKDITTADEPVRNKLDFSLLRSLTNPDSDPTTLPLVDDIMLPRIIVEDQESRIESYKLSFSYSTVAAIRQSDNPLVSQRPKGPKINRTLNPEVLTHYGPSFVCEMRREEEASAEEARRFRERVALSQLNAKHTSFMGNPQLVKQIRMELADDQRQPPPALARGVSASTPMRATSGTQGRRSTSAKKILSASHGLGDRPPPPPPTLGVPSRSYRTHFDKREIDVDVHGIEHPLTKLKAEYIYDASQDAMSASSSERTRQILHMSNVTLMRQVRRNVLSASAVNSMREPNPLFARLERYKMMEEMDKSVSGELQKELRNKVPIHVASWASAALYDPNTDCLLLTCQRGSLRMYRVEKNFDLVRKIQVAETALNTLCRVSRVVSVLHVNELAEVLSLLFTRLPDNILNDILTRFHLNSIKSRLIAAYRSPQTIHTSEGFVVREDAFFSDPESLSKQSAFKWANERDVEEHQISGHDFFMTMCLPGYLSPKLVPRQGEAACTSELFVTTASDAIFFQLGADASVRPAAVVENVYGAPYTMKRVDPTNNLVLTMRNSVSLSPQKPSYECPRLQYRTLMDYDNFGANSRRVFHRLTVDKIYLAYNLELLLAYIRIKFSEIDRICATQNATLLEGYFRKCLRARNATTGASISAALSNELTRDEGTPIEEIVELISDQLLSAIEPLDSPDTHPHQNVWITCTKQWYSSHDKGDTLVSGFSNGDVVVWSLLTLRPKLILHAFPGSDITSLAFDSESNMLYVACITGAVRVFNYSVTSIPIAEFQEAASILRIFYSSYSDLLITVLVNGTVTIWSNTLYQQMTQISTHLVPTTAEWDEHNSLLLVCNRDIKVYRLVGAEISQETKRLEKARERQFQELHERKKAKSMLSEAQKSQEKEDEHDPMDDVPIIALEPSNNPESTLMQNSTLSNANTSGSAPNSKPGLLRPISLAGHNNMSIDVPIRLNSLPLQSTFVRRQRPGPRLDFLKPHGDRYGTHLRIGEIRNVGLDGRMEASGYNVHDPTNAYHPKDLDAGLLRAHWASIVGIVDLSYYKAAILNEADLLLLDLSRTSDSCILTFQTTRNAGPNAMFRSNDVSIVPPIPGVTTLAMNMQGGHQKAPIQRSEPPTVGGAGISSTPAPPGNDPEVVEEPITEPVPESTLTTDNFLATPVQAFTVSRAQRTRGYDFQLARVFSTVVDEVMNKHRRMVNVKTTFSASDGFGDTPLPQEDGEDDEKQERRTYYSQYRPLTTPQNTFYPPDFLLAAKLFARPYRVIPHPSVPPTHQYLLKSDAQLCKELLADMHRTRSRARMRLIRVMHATDLRNLDFSTYEARVQLEATVTKDQRQDTRSPGALNISPGISIAASLSLPPVPERQGEEGHSSPQDYNLPEYEAENSDEGSPPYKLAADLADPTPPARDIAFKRKVFNFSHPHKDEVTTEETSPIIECEEGSSSIPSSTTTPRPIDTAPAPPLTAEDLSLSTPPVDQNLHALLRAKTTMQRRSIKKLLQRSQLLSVQHGASVSRMRQSFNKLAAQQTLRLRTQTGVQRKTMTGIDILNNESIGMAKKLNFFSDILGGGKNVASPDASTPPSEPISPTTRETLVNNMSITLPNMSAEELENFVEKAEQERNVRYKTKFLTVDSQGCVCYWVIEQIFERIYDSAEFMVEQLDGSRPPSKSSESIKNRRKSVGNDLEASIKGSPGAGRAHSRMKRRVGLKIDTTVSVDSSVTSSEDVAIADGVIERRNKVLERAVFIAAAKIDIPEDAHIISVGYDQIRSAILCGLSTGEAVVYNIELSEITQNYMVANCAKTVECFYTADDPSESHRSTLDFGPVLSSDFHLTQYNESKIPFYLFSSGKFVLGFCDEHVEALSRKFVQEKLAEYGIRQSSDGLTRPPRTILTGHTGSVTLITSSRDYSSILTADDTGHIIYWQSTGLMKTRLRFESEQILALEFAAEEFVPGMAFLALGDGSIWIITPNCRYNLFSIGFPVENVGSNAIHFTSTVVNVKGSEAELPTRQLLLAICVNSLVIIFRMYANMRLVTMTRADGTPSTVIPPNAVALANSLTGSAPSGIQQHVSGSTMTPAVAMDIAVLSSLIIKPVTCFGPQCRCCTITAMRFTTNNLGLLITGTNGHAFYLPIKYDLTIFNTLFKYHKNARRYTFLGYQVLDRLVLEESNKKRSVLSAIALKNVDVKRRNEFTRRLFERLDKVDDEVDELFNYQTEECVKGLVRPLRQQVVRVSDALVRKRISDLYKLELVL</sequence>
<feature type="region of interest" description="Disordered" evidence="1">
    <location>
        <begin position="1756"/>
        <end position="1800"/>
    </location>
</feature>
<reference evidence="2 3" key="1">
    <citation type="submission" date="2019-05" db="EMBL/GenBank/DDBJ databases">
        <title>The compact genome of Giardia muris reveals important steps in the evolution of intestinal protozoan parasites.</title>
        <authorList>
            <person name="Xu F."/>
            <person name="Jimenez-Gonzalez A."/>
            <person name="Einarsson E."/>
            <person name="Astvaldsson A."/>
            <person name="Peirasmaki D."/>
            <person name="Eckmann L."/>
            <person name="Andersson J.O."/>
            <person name="Svard S.G."/>
            <person name="Jerlstrom-Hultqvist J."/>
        </authorList>
    </citation>
    <scope>NUCLEOTIDE SEQUENCE [LARGE SCALE GENOMIC DNA]</scope>
    <source>
        <strain evidence="2 3">Roberts-Thomson</strain>
    </source>
</reference>
<dbReference type="InterPro" id="IPR015943">
    <property type="entry name" value="WD40/YVTN_repeat-like_dom_sf"/>
</dbReference>
<comment type="caution">
    <text evidence="2">The sequence shown here is derived from an EMBL/GenBank/DDBJ whole genome shotgun (WGS) entry which is preliminary data.</text>
</comment>
<dbReference type="Gene3D" id="2.130.10.10">
    <property type="entry name" value="YVTN repeat-like/Quinoprotein amine dehydrogenase"/>
    <property type="match status" value="1"/>
</dbReference>
<dbReference type="EMBL" id="VDLU01000001">
    <property type="protein sequence ID" value="TNJ29766.1"/>
    <property type="molecule type" value="Genomic_DNA"/>
</dbReference>
<dbReference type="VEuPathDB" id="GiardiaDB:GMRT_11462"/>
<dbReference type="Proteomes" id="UP000315496">
    <property type="component" value="Chromosome 1"/>
</dbReference>
<feature type="compositionally biased region" description="Polar residues" evidence="1">
    <location>
        <begin position="1303"/>
        <end position="1328"/>
    </location>
</feature>
<feature type="region of interest" description="Disordered" evidence="1">
    <location>
        <begin position="1601"/>
        <end position="1624"/>
    </location>
</feature>
<feature type="compositionally biased region" description="Low complexity" evidence="1">
    <location>
        <begin position="1828"/>
        <end position="1847"/>
    </location>
</feature>
<name>A0A4Z1SVD8_GIAMU</name>
<proteinExistence type="predicted"/>
<feature type="region of interest" description="Disordered" evidence="1">
    <location>
        <begin position="549"/>
        <end position="608"/>
    </location>
</feature>
<accession>A0A4Z1SVD8</accession>
<gene>
    <name evidence="2" type="ORF">GMRT_11462</name>
</gene>
<evidence type="ECO:0000313" key="3">
    <source>
        <dbReference type="Proteomes" id="UP000315496"/>
    </source>
</evidence>
<dbReference type="InterPro" id="IPR001680">
    <property type="entry name" value="WD40_rpt"/>
</dbReference>
<dbReference type="InterPro" id="IPR036322">
    <property type="entry name" value="WD40_repeat_dom_sf"/>
</dbReference>
<feature type="region of interest" description="Disordered" evidence="1">
    <location>
        <begin position="2054"/>
        <end position="2094"/>
    </location>
</feature>
<dbReference type="SUPFAM" id="SSF50978">
    <property type="entry name" value="WD40 repeat-like"/>
    <property type="match status" value="2"/>
</dbReference>
<organism evidence="2 3">
    <name type="scientific">Giardia muris</name>
    <dbReference type="NCBI Taxonomy" id="5742"/>
    <lineage>
        <taxon>Eukaryota</taxon>
        <taxon>Metamonada</taxon>
        <taxon>Diplomonadida</taxon>
        <taxon>Hexamitidae</taxon>
        <taxon>Giardiinae</taxon>
        <taxon>Giardia</taxon>
    </lineage>
</organism>
<evidence type="ECO:0000256" key="1">
    <source>
        <dbReference type="SAM" id="MobiDB-lite"/>
    </source>
</evidence>
<feature type="region of interest" description="Disordered" evidence="1">
    <location>
        <begin position="1267"/>
        <end position="1331"/>
    </location>
</feature>
<feature type="compositionally biased region" description="Polar residues" evidence="1">
    <location>
        <begin position="563"/>
        <end position="579"/>
    </location>
</feature>
<feature type="region of interest" description="Disordered" evidence="1">
    <location>
        <begin position="1819"/>
        <end position="1858"/>
    </location>
</feature>
<dbReference type="OrthoDB" id="1667587at2759"/>
<dbReference type="SMART" id="SM00320">
    <property type="entry name" value="WD40"/>
    <property type="match status" value="4"/>
</dbReference>
<feature type="region of interest" description="Disordered" evidence="1">
    <location>
        <begin position="1505"/>
        <end position="1537"/>
    </location>
</feature>
<keyword evidence="3" id="KW-1185">Reference proteome</keyword>
<evidence type="ECO:0000313" key="2">
    <source>
        <dbReference type="EMBL" id="TNJ29766.1"/>
    </source>
</evidence>
<protein>
    <submittedName>
        <fullName evidence="2">Uncharacterized protein</fullName>
    </submittedName>
</protein>